<name>A0A916SKK8_9MICO</name>
<dbReference type="EMBL" id="BMGB01000001">
    <property type="protein sequence ID" value="GGB05014.1"/>
    <property type="molecule type" value="Genomic_DNA"/>
</dbReference>
<dbReference type="Proteomes" id="UP000606922">
    <property type="component" value="Unassembled WGS sequence"/>
</dbReference>
<dbReference type="Gene3D" id="1.10.10.10">
    <property type="entry name" value="Winged helix-like DNA-binding domain superfamily/Winged helix DNA-binding domain"/>
    <property type="match status" value="1"/>
</dbReference>
<dbReference type="CDD" id="cd00090">
    <property type="entry name" value="HTH_ARSR"/>
    <property type="match status" value="1"/>
</dbReference>
<evidence type="ECO:0000259" key="1">
    <source>
        <dbReference type="SMART" id="SM00418"/>
    </source>
</evidence>
<dbReference type="AlphaFoldDB" id="A0A916SKK8"/>
<dbReference type="InterPro" id="IPR011991">
    <property type="entry name" value="ArsR-like_HTH"/>
</dbReference>
<dbReference type="InterPro" id="IPR001845">
    <property type="entry name" value="HTH_ArsR_DNA-bd_dom"/>
</dbReference>
<accession>A0A916SKK8</accession>
<reference evidence="2" key="2">
    <citation type="submission" date="2020-09" db="EMBL/GenBank/DDBJ databases">
        <authorList>
            <person name="Sun Q."/>
            <person name="Zhou Y."/>
        </authorList>
    </citation>
    <scope>NUCLEOTIDE SEQUENCE</scope>
    <source>
        <strain evidence="2">CGMCC 1.12813</strain>
    </source>
</reference>
<reference evidence="2" key="1">
    <citation type="journal article" date="2014" name="Int. J. Syst. Evol. Microbiol.">
        <title>Complete genome sequence of Corynebacterium casei LMG S-19264T (=DSM 44701T), isolated from a smear-ripened cheese.</title>
        <authorList>
            <consortium name="US DOE Joint Genome Institute (JGI-PGF)"/>
            <person name="Walter F."/>
            <person name="Albersmeier A."/>
            <person name="Kalinowski J."/>
            <person name="Ruckert C."/>
        </authorList>
    </citation>
    <scope>NUCLEOTIDE SEQUENCE</scope>
    <source>
        <strain evidence="2">CGMCC 1.12813</strain>
    </source>
</reference>
<dbReference type="RefSeq" id="WP_188510441.1">
    <property type="nucleotide sequence ID" value="NZ_BMGB01000001.1"/>
</dbReference>
<evidence type="ECO:0000313" key="3">
    <source>
        <dbReference type="Proteomes" id="UP000606922"/>
    </source>
</evidence>
<protein>
    <submittedName>
        <fullName evidence="2">Transcriptional regulator</fullName>
    </submittedName>
</protein>
<gene>
    <name evidence="2" type="ORF">GCM10010979_19660</name>
</gene>
<evidence type="ECO:0000313" key="2">
    <source>
        <dbReference type="EMBL" id="GGB05014.1"/>
    </source>
</evidence>
<dbReference type="SUPFAM" id="SSF46785">
    <property type="entry name" value="Winged helix' DNA-binding domain"/>
    <property type="match status" value="1"/>
</dbReference>
<keyword evidence="3" id="KW-1185">Reference proteome</keyword>
<dbReference type="GO" id="GO:0003700">
    <property type="term" value="F:DNA-binding transcription factor activity"/>
    <property type="evidence" value="ECO:0007669"/>
    <property type="project" value="InterPro"/>
</dbReference>
<dbReference type="Pfam" id="PF12840">
    <property type="entry name" value="HTH_20"/>
    <property type="match status" value="1"/>
</dbReference>
<organism evidence="2 3">
    <name type="scientific">Conyzicola nivalis</name>
    <dbReference type="NCBI Taxonomy" id="1477021"/>
    <lineage>
        <taxon>Bacteria</taxon>
        <taxon>Bacillati</taxon>
        <taxon>Actinomycetota</taxon>
        <taxon>Actinomycetes</taxon>
        <taxon>Micrococcales</taxon>
        <taxon>Microbacteriaceae</taxon>
        <taxon>Conyzicola</taxon>
    </lineage>
</organism>
<feature type="domain" description="HTH arsR-type" evidence="1">
    <location>
        <begin position="12"/>
        <end position="84"/>
    </location>
</feature>
<proteinExistence type="predicted"/>
<comment type="caution">
    <text evidence="2">The sequence shown here is derived from an EMBL/GenBank/DDBJ whole genome shotgun (WGS) entry which is preliminary data.</text>
</comment>
<sequence>MNPSTVSLTDVKQMRALAHPLRLRILGELRAGGPSTAGRLGDLVDEAPGTLSYHLGKLAQFGFVEEAPELSTDRRERWWRALHEYTAIPSTSDADSAAETVAIAALRHRVVDVYAATLHQSVDASTELTADWSAAGTSADTLAHLTAAQLAEASAELGAVLEKWHAASNATGEGAEPVQLIVHAFRRP</sequence>
<dbReference type="InterPro" id="IPR036390">
    <property type="entry name" value="WH_DNA-bd_sf"/>
</dbReference>
<dbReference type="InterPro" id="IPR036388">
    <property type="entry name" value="WH-like_DNA-bd_sf"/>
</dbReference>
<dbReference type="SMART" id="SM00418">
    <property type="entry name" value="HTH_ARSR"/>
    <property type="match status" value="1"/>
</dbReference>